<evidence type="ECO:0000313" key="1">
    <source>
        <dbReference type="EMBL" id="WGD97073.1"/>
    </source>
</evidence>
<evidence type="ECO:0000313" key="2">
    <source>
        <dbReference type="Proteomes" id="UP001218488"/>
    </source>
</evidence>
<reference evidence="1" key="1">
    <citation type="submission" date="2025-02" db="EMBL/GenBank/DDBJ databases">
        <title>Complete genome sequences of 52 Bacillus and Priestia strains isolated from West-African fermentations and 26 reference strains from the DSMZ collection.</title>
        <authorList>
            <person name="Wiedenbein E.S."/>
            <person name="Canoy T.S."/>
            <person name="Hui Y."/>
            <person name="Parkouda C."/>
            <person name="Dawende C."/>
            <person name="Ametefe E."/>
            <person name="Jespersen L."/>
            <person name="Nielsen D.S."/>
        </authorList>
    </citation>
    <scope>NUCLEOTIDE SEQUENCE</scope>
    <source>
        <strain evidence="1">PRO33</strain>
    </source>
</reference>
<accession>A0AC61YQP6</accession>
<sequence>MDNQLLLQGKILGQIYRIQNRQGYCPVTEATIYGLLNGIESVVKDELEELNFIPDDNLTKLSKILSVYYNDKEKLSEVSGYYDLELDIENAGITREEARQILIYFYARGQFVELINKFNSSNSPVECKTFKIPDWDK</sequence>
<protein>
    <submittedName>
        <fullName evidence="1">Uncharacterized protein</fullName>
    </submittedName>
</protein>
<dbReference type="EMBL" id="CP121752">
    <property type="protein sequence ID" value="WGD97073.1"/>
    <property type="molecule type" value="Genomic_DNA"/>
</dbReference>
<name>A0AC61YQP6_BACIA</name>
<dbReference type="Proteomes" id="UP001218488">
    <property type="component" value="Chromosome"/>
</dbReference>
<organism evidence="1 2">
    <name type="scientific">Bacillus safensis</name>
    <dbReference type="NCBI Taxonomy" id="561879"/>
    <lineage>
        <taxon>Bacteria</taxon>
        <taxon>Bacillati</taxon>
        <taxon>Bacillota</taxon>
        <taxon>Bacilli</taxon>
        <taxon>Bacillales</taxon>
        <taxon>Bacillaceae</taxon>
        <taxon>Bacillus</taxon>
    </lineage>
</organism>
<proteinExistence type="predicted"/>
<gene>
    <name evidence="1" type="ORF">P5627_14625</name>
</gene>